<evidence type="ECO:0000256" key="2">
    <source>
        <dbReference type="ARBA" id="ARBA00073306"/>
    </source>
</evidence>
<gene>
    <name evidence="7" type="primary">LOC105366286</name>
</gene>
<dbReference type="PROSITE" id="PS00065">
    <property type="entry name" value="D_2_HYDROXYACID_DH_1"/>
    <property type="match status" value="1"/>
</dbReference>
<organism evidence="6 7">
    <name type="scientific">Ceratosolen solmsi marchali</name>
    <dbReference type="NCBI Taxonomy" id="326594"/>
    <lineage>
        <taxon>Eukaryota</taxon>
        <taxon>Metazoa</taxon>
        <taxon>Ecdysozoa</taxon>
        <taxon>Arthropoda</taxon>
        <taxon>Hexapoda</taxon>
        <taxon>Insecta</taxon>
        <taxon>Pterygota</taxon>
        <taxon>Neoptera</taxon>
        <taxon>Endopterygota</taxon>
        <taxon>Hymenoptera</taxon>
        <taxon>Apocrita</taxon>
        <taxon>Proctotrupomorpha</taxon>
        <taxon>Chalcidoidea</taxon>
        <taxon>Agaonidae</taxon>
        <taxon>Agaoninae</taxon>
        <taxon>Ceratosolen</taxon>
    </lineage>
</organism>
<dbReference type="AlphaFoldDB" id="A0AAJ7E0A7"/>
<evidence type="ECO:0000256" key="3">
    <source>
        <dbReference type="RuleBase" id="RU003719"/>
    </source>
</evidence>
<reference evidence="7" key="1">
    <citation type="submission" date="2025-08" db="UniProtKB">
        <authorList>
            <consortium name="RefSeq"/>
        </authorList>
    </citation>
    <scope>IDENTIFICATION</scope>
</reference>
<dbReference type="Pfam" id="PF00389">
    <property type="entry name" value="2-Hacid_dh"/>
    <property type="match status" value="1"/>
</dbReference>
<dbReference type="SUPFAM" id="SSF52283">
    <property type="entry name" value="Formate/glycerate dehydrogenase catalytic domain-like"/>
    <property type="match status" value="1"/>
</dbReference>
<dbReference type="GO" id="GO:0051287">
    <property type="term" value="F:NAD binding"/>
    <property type="evidence" value="ECO:0007669"/>
    <property type="project" value="InterPro"/>
</dbReference>
<dbReference type="KEGG" id="csol:105366286"/>
<dbReference type="InterPro" id="IPR029752">
    <property type="entry name" value="D-isomer_DH_CS1"/>
</dbReference>
<evidence type="ECO:0000313" key="7">
    <source>
        <dbReference type="RefSeq" id="XP_011502982.1"/>
    </source>
</evidence>
<dbReference type="Proteomes" id="UP000695007">
    <property type="component" value="Unplaced"/>
</dbReference>
<dbReference type="RefSeq" id="XP_011502982.1">
    <property type="nucleotide sequence ID" value="XM_011504680.1"/>
</dbReference>
<dbReference type="Gene3D" id="3.40.50.720">
    <property type="entry name" value="NAD(P)-binding Rossmann-like Domain"/>
    <property type="match status" value="2"/>
</dbReference>
<dbReference type="GO" id="GO:0008465">
    <property type="term" value="F:hydroxypyruvate reductase (NADH) activity"/>
    <property type="evidence" value="ECO:0007669"/>
    <property type="project" value="TreeGrafter"/>
</dbReference>
<keyword evidence="6" id="KW-1185">Reference proteome</keyword>
<dbReference type="Pfam" id="PF02826">
    <property type="entry name" value="2-Hacid_dh_C"/>
    <property type="match status" value="1"/>
</dbReference>
<accession>A0AAJ7E0A7</accession>
<dbReference type="GO" id="GO:0005829">
    <property type="term" value="C:cytosol"/>
    <property type="evidence" value="ECO:0007669"/>
    <property type="project" value="TreeGrafter"/>
</dbReference>
<dbReference type="InterPro" id="IPR006140">
    <property type="entry name" value="D-isomer_DH_NAD-bd"/>
</dbReference>
<evidence type="ECO:0000259" key="4">
    <source>
        <dbReference type="Pfam" id="PF00389"/>
    </source>
</evidence>
<dbReference type="GO" id="GO:0030267">
    <property type="term" value="F:glyoxylate reductase (NADPH) activity"/>
    <property type="evidence" value="ECO:0007669"/>
    <property type="project" value="TreeGrafter"/>
</dbReference>
<dbReference type="InterPro" id="IPR050223">
    <property type="entry name" value="D-isomer_2-hydroxyacid_DH"/>
</dbReference>
<dbReference type="GeneID" id="105366286"/>
<evidence type="ECO:0000256" key="1">
    <source>
        <dbReference type="ARBA" id="ARBA00023002"/>
    </source>
</evidence>
<protein>
    <recommendedName>
        <fullName evidence="2">Glyoxylate reductase/hydroxypyruvate reductase</fullName>
    </recommendedName>
</protein>
<comment type="similarity">
    <text evidence="3">Belongs to the D-isomer specific 2-hydroxyacid dehydrogenase family.</text>
</comment>
<evidence type="ECO:0000259" key="5">
    <source>
        <dbReference type="Pfam" id="PF02826"/>
    </source>
</evidence>
<dbReference type="PANTHER" id="PTHR10996">
    <property type="entry name" value="2-HYDROXYACID DEHYDROGENASE-RELATED"/>
    <property type="match status" value="1"/>
</dbReference>
<dbReference type="InterPro" id="IPR036291">
    <property type="entry name" value="NAD(P)-bd_dom_sf"/>
</dbReference>
<feature type="domain" description="D-isomer specific 2-hydroxyacid dehydrogenase catalytic" evidence="4">
    <location>
        <begin position="32"/>
        <end position="342"/>
    </location>
</feature>
<keyword evidence="1 3" id="KW-0560">Oxidoreductase</keyword>
<dbReference type="FunFam" id="3.40.50.720:FF:000026">
    <property type="entry name" value="Glyoxylate/hydroxypyruvate reductase B"/>
    <property type="match status" value="1"/>
</dbReference>
<sequence length="351" mass="38800">MWTSNHWFVKCNNYSRNSLSNIGYINMTRPKVLVTHSSIPEVALKLLRDECNVDIWDQDIPIPKTELLLRIKGVDALFCVITNKIDDEVLNAAGSNLKIIATMSVGVDHLDLQAIKLRNILVGHTPGVLTDAVAELTMGLLLVTARRLIEANRSIYKGEWKSWSPLWMTGSRISGSNVGIVGLGRIGLRIAEYLCSFGVNQILYTSRTEKPAATKLGAHKVNLDFLLNNSDFVIVTIALVPESREMFNKETFVKMKKSAIFINVSRGEVVHQPSLIEALKNGTIQAAGLDVMTPEPVPLDSELLKLNNCVIFPHLGSAAIKTREEMSIITAKNILAVLHSQPDEMPAILKI</sequence>
<dbReference type="SUPFAM" id="SSF51735">
    <property type="entry name" value="NAD(P)-binding Rossmann-fold domains"/>
    <property type="match status" value="1"/>
</dbReference>
<proteinExistence type="inferred from homology"/>
<feature type="domain" description="D-isomer specific 2-hydroxyacid dehydrogenase NAD-binding" evidence="5">
    <location>
        <begin position="138"/>
        <end position="316"/>
    </location>
</feature>
<dbReference type="CDD" id="cd05301">
    <property type="entry name" value="GDH"/>
    <property type="match status" value="1"/>
</dbReference>
<name>A0AAJ7E0A7_9HYME</name>
<dbReference type="InterPro" id="IPR006139">
    <property type="entry name" value="D-isomer_2_OHA_DH_cat_dom"/>
</dbReference>
<evidence type="ECO:0000313" key="6">
    <source>
        <dbReference type="Proteomes" id="UP000695007"/>
    </source>
</evidence>
<dbReference type="PANTHER" id="PTHR10996:SF277">
    <property type="entry name" value="GLYOXYLATE REDUCTASE_HYDROXYPYRUVATE REDUCTASE"/>
    <property type="match status" value="1"/>
</dbReference>